<reference evidence="1" key="1">
    <citation type="submission" date="2022-10" db="EMBL/GenBank/DDBJ databases">
        <title>Complete Genome of Trichothecium roseum strain YXFP-22015, a Plant Pathogen Isolated from Citrus.</title>
        <authorList>
            <person name="Wang Y."/>
            <person name="Zhu L."/>
        </authorList>
    </citation>
    <scope>NUCLEOTIDE SEQUENCE</scope>
    <source>
        <strain evidence="1">YXFP-22015</strain>
    </source>
</reference>
<comment type="caution">
    <text evidence="1">The sequence shown here is derived from an EMBL/GenBank/DDBJ whole genome shotgun (WGS) entry which is preliminary data.</text>
</comment>
<organism evidence="1 2">
    <name type="scientific">Trichothecium roseum</name>
    <dbReference type="NCBI Taxonomy" id="47278"/>
    <lineage>
        <taxon>Eukaryota</taxon>
        <taxon>Fungi</taxon>
        <taxon>Dikarya</taxon>
        <taxon>Ascomycota</taxon>
        <taxon>Pezizomycotina</taxon>
        <taxon>Sordariomycetes</taxon>
        <taxon>Hypocreomycetidae</taxon>
        <taxon>Hypocreales</taxon>
        <taxon>Hypocreales incertae sedis</taxon>
        <taxon>Trichothecium</taxon>
    </lineage>
</organism>
<dbReference type="EMBL" id="CM047941">
    <property type="protein sequence ID" value="KAI9902314.1"/>
    <property type="molecule type" value="Genomic_DNA"/>
</dbReference>
<name>A0ACC0V7Q2_9HYPO</name>
<evidence type="ECO:0000313" key="1">
    <source>
        <dbReference type="EMBL" id="KAI9902314.1"/>
    </source>
</evidence>
<keyword evidence="2" id="KW-1185">Reference proteome</keyword>
<accession>A0ACC0V7Q2</accession>
<protein>
    <submittedName>
        <fullName evidence="1">Uncharacterized protein</fullName>
    </submittedName>
</protein>
<evidence type="ECO:0000313" key="2">
    <source>
        <dbReference type="Proteomes" id="UP001163324"/>
    </source>
</evidence>
<gene>
    <name evidence="1" type="ORF">N3K66_001666</name>
</gene>
<proteinExistence type="predicted"/>
<dbReference type="Proteomes" id="UP001163324">
    <property type="component" value="Chromosome 2"/>
</dbReference>
<sequence length="684" mass="76166">MFSTFRSTTNKPNSSPAEKAPRTKRLQVSRACDGCRLSRLKCDSTRPCRKCQESGRECSDGSNEFRGLASATREVDRLRRKLRELENAQASVTPSLASVSPSRSEHSSPIPGSPVWKGAVLDGLYYGPTSLPLFIDRLSKYLQQDVKPPTPPSSFLTPSFDAFACCDTLKRSLQDQFLDLYWPGYHLNVPVIDQESFRDLYKSLWISDTLRRPDPLVDIILALCIQYAHLFMPQNQSAQHPPWEHPASAGGPFFQRCQAALQEALETPSIKVVQCTVLSSLYLHCASSYNAAHIRLMTAENILSTIVTDHNYTGQAPDPKLLRRIQRSIRTMDIRLRIKLGRLRREPRPVIPSDANSVSLDELNPDWFAFHEHMTGLCETVENILVSFTDQCSNILRKSNEADLYSNASTRDECARLMKREMAKLRQWATQVPAALRVRGQSQGAASFSTLRSELCFPDSDPHWLQRQRLILECQYHDFCVALQRIFVDFSPNPTFGTLNSDQSCICCVNHAIRLSNIVDQANRETDLLVGCYQAAEWAQHALYALAGFCIGYPVSPPARSARKALAVAGGIFVLYGENNDATVSMTRLAQEFDARISGIIDDFRVGSGSSSSATTLTPETPPVLSGPSMTTQGLQGILPQFLAESTPPMASSIPWEGVASDSLLWTEVSPDGQDLWNAWMADY</sequence>